<feature type="chain" id="PRO_5043686658" description="Urokinase plasminogen activator surface receptor" evidence="13">
    <location>
        <begin position="41"/>
        <end position="1459"/>
    </location>
</feature>
<dbReference type="GO" id="GO:0098552">
    <property type="term" value="C:side of membrane"/>
    <property type="evidence" value="ECO:0007669"/>
    <property type="project" value="UniProtKB-KW"/>
</dbReference>
<dbReference type="EMBL" id="WNYA01001433">
    <property type="protein sequence ID" value="KAG8545776.1"/>
    <property type="molecule type" value="Genomic_DNA"/>
</dbReference>
<evidence type="ECO:0000256" key="6">
    <source>
        <dbReference type="ARBA" id="ARBA00022737"/>
    </source>
</evidence>
<evidence type="ECO:0000256" key="11">
    <source>
        <dbReference type="ARBA" id="ARBA00023288"/>
    </source>
</evidence>
<dbReference type="Proteomes" id="UP000824782">
    <property type="component" value="Unassembled WGS sequence"/>
</dbReference>
<reference evidence="15" key="1">
    <citation type="thesis" date="2020" institute="ProQuest LLC" country="789 East Eisenhower Parkway, Ann Arbor, MI, USA">
        <title>Comparative Genomics and Chromosome Evolution.</title>
        <authorList>
            <person name="Mudd A.B."/>
        </authorList>
    </citation>
    <scope>NUCLEOTIDE SEQUENCE</scope>
    <source>
        <strain evidence="15">237g6f4</strain>
        <tissue evidence="15">Blood</tissue>
    </source>
</reference>
<feature type="region of interest" description="Disordered" evidence="12">
    <location>
        <begin position="686"/>
        <end position="774"/>
    </location>
</feature>
<feature type="compositionally biased region" description="Low complexity" evidence="12">
    <location>
        <begin position="686"/>
        <end position="700"/>
    </location>
</feature>
<evidence type="ECO:0000256" key="5">
    <source>
        <dbReference type="ARBA" id="ARBA00022729"/>
    </source>
</evidence>
<feature type="signal peptide" evidence="13">
    <location>
        <begin position="1"/>
        <end position="40"/>
    </location>
</feature>
<name>A0AAV6Z9D0_ENGPU</name>
<dbReference type="PANTHER" id="PTHR10624">
    <property type="entry name" value="UROKINASE PLASMINOGEN ACTIVATOR SURFACE RECEPTOR-RELATED"/>
    <property type="match status" value="1"/>
</dbReference>
<keyword evidence="4" id="KW-0336">GPI-anchor</keyword>
<evidence type="ECO:0000313" key="15">
    <source>
        <dbReference type="EMBL" id="KAG8545776.1"/>
    </source>
</evidence>
<keyword evidence="9" id="KW-0675">Receptor</keyword>
<dbReference type="InterPro" id="IPR016054">
    <property type="entry name" value="LY6_UPA_recep-like"/>
</dbReference>
<keyword evidence="10" id="KW-0325">Glycoprotein</keyword>
<feature type="domain" description="UPAR/Ly6" evidence="14">
    <location>
        <begin position="135"/>
        <end position="228"/>
    </location>
</feature>
<feature type="region of interest" description="Disordered" evidence="12">
    <location>
        <begin position="325"/>
        <end position="488"/>
    </location>
</feature>
<feature type="domain" description="UPAR/Ly6" evidence="14">
    <location>
        <begin position="41"/>
        <end position="130"/>
    </location>
</feature>
<feature type="compositionally biased region" description="Low complexity" evidence="12">
    <location>
        <begin position="597"/>
        <end position="609"/>
    </location>
</feature>
<evidence type="ECO:0000256" key="12">
    <source>
        <dbReference type="SAM" id="MobiDB-lite"/>
    </source>
</evidence>
<keyword evidence="3" id="KW-1003">Cell membrane</keyword>
<evidence type="ECO:0000256" key="10">
    <source>
        <dbReference type="ARBA" id="ARBA00023180"/>
    </source>
</evidence>
<feature type="region of interest" description="Disordered" evidence="12">
    <location>
        <begin position="1396"/>
        <end position="1439"/>
    </location>
</feature>
<feature type="compositionally biased region" description="Polar residues" evidence="12">
    <location>
        <begin position="412"/>
        <end position="461"/>
    </location>
</feature>
<feature type="compositionally biased region" description="Low complexity" evidence="12">
    <location>
        <begin position="718"/>
        <end position="730"/>
    </location>
</feature>
<dbReference type="Pfam" id="PF00021">
    <property type="entry name" value="UPAR_LY6"/>
    <property type="match status" value="3"/>
</dbReference>
<feature type="compositionally biased region" description="Polar residues" evidence="12">
    <location>
        <begin position="705"/>
        <end position="717"/>
    </location>
</feature>
<proteinExistence type="predicted"/>
<feature type="compositionally biased region" description="Gly residues" evidence="12">
    <location>
        <begin position="738"/>
        <end position="749"/>
    </location>
</feature>
<evidence type="ECO:0000256" key="13">
    <source>
        <dbReference type="SAM" id="SignalP"/>
    </source>
</evidence>
<evidence type="ECO:0000256" key="8">
    <source>
        <dbReference type="ARBA" id="ARBA00023157"/>
    </source>
</evidence>
<keyword evidence="11" id="KW-0449">Lipoprotein</keyword>
<feature type="region of interest" description="Disordered" evidence="12">
    <location>
        <begin position="1169"/>
        <end position="1217"/>
    </location>
</feature>
<dbReference type="SUPFAM" id="SSF57302">
    <property type="entry name" value="Snake toxin-like"/>
    <property type="match status" value="3"/>
</dbReference>
<keyword evidence="6" id="KW-0677">Repeat</keyword>
<keyword evidence="7" id="KW-0472">Membrane</keyword>
<feature type="compositionally biased region" description="Polar residues" evidence="12">
    <location>
        <begin position="469"/>
        <end position="479"/>
    </location>
</feature>
<keyword evidence="5 13" id="KW-0732">Signal</keyword>
<dbReference type="GO" id="GO:0005886">
    <property type="term" value="C:plasma membrane"/>
    <property type="evidence" value="ECO:0007669"/>
    <property type="project" value="UniProtKB-SubCell"/>
</dbReference>
<keyword evidence="8" id="KW-1015">Disulfide bond</keyword>
<feature type="compositionally biased region" description="Gly residues" evidence="12">
    <location>
        <begin position="587"/>
        <end position="596"/>
    </location>
</feature>
<dbReference type="PANTHER" id="PTHR10624:SF6">
    <property type="entry name" value="UROKINASE PLASMINOGEN ACTIVATOR SURFACE RECEPTOR"/>
    <property type="match status" value="1"/>
</dbReference>
<feature type="region of interest" description="Disordered" evidence="12">
    <location>
        <begin position="1248"/>
        <end position="1288"/>
    </location>
</feature>
<accession>A0AAV6Z9D0</accession>
<evidence type="ECO:0000256" key="9">
    <source>
        <dbReference type="ARBA" id="ARBA00023170"/>
    </source>
</evidence>
<evidence type="ECO:0000256" key="7">
    <source>
        <dbReference type="ARBA" id="ARBA00023136"/>
    </source>
</evidence>
<feature type="compositionally biased region" description="Polar residues" evidence="12">
    <location>
        <begin position="331"/>
        <end position="340"/>
    </location>
</feature>
<dbReference type="CDD" id="cd23558">
    <property type="entry name" value="TFP_LU_ECD_uPAR_rpt3"/>
    <property type="match status" value="1"/>
</dbReference>
<keyword evidence="16" id="KW-1185">Reference proteome</keyword>
<evidence type="ECO:0000256" key="1">
    <source>
        <dbReference type="ARBA" id="ARBA00004609"/>
    </source>
</evidence>
<evidence type="ECO:0000256" key="4">
    <source>
        <dbReference type="ARBA" id="ARBA00022622"/>
    </source>
</evidence>
<dbReference type="PROSITE" id="PS00983">
    <property type="entry name" value="LY6_UPAR"/>
    <property type="match status" value="2"/>
</dbReference>
<dbReference type="Gene3D" id="2.10.60.10">
    <property type="entry name" value="CD59"/>
    <property type="match status" value="3"/>
</dbReference>
<gene>
    <name evidence="15" type="ORF">GDO81_020335</name>
</gene>
<feature type="compositionally biased region" description="Low complexity" evidence="12">
    <location>
        <begin position="1170"/>
        <end position="1204"/>
    </location>
</feature>
<feature type="compositionally biased region" description="Polar residues" evidence="12">
    <location>
        <begin position="1273"/>
        <end position="1283"/>
    </location>
</feature>
<protein>
    <recommendedName>
        <fullName evidence="2">Urokinase plasminogen activator surface receptor</fullName>
    </recommendedName>
</protein>
<feature type="compositionally biased region" description="Low complexity" evidence="12">
    <location>
        <begin position="750"/>
        <end position="760"/>
    </location>
</feature>
<sequence length="1459" mass="151381">MHRYIYLMLRPRSPHNGGAHIMERSLLLGCLLALVIPANALRCHTCVGNGKECSSTEVTCPENSDQCSTSVMNIDSFPCKVQKIFKGCINSNTTSKKISLSPDPLITMSLQQEMCKSDLCNTQETTDPVSDENDLHCYSCISPGRGCNSDTMKQMKCKGDQNQCVDLKIVGSIGDLEDVNIKGCGHIPSHKKNMAFSSQTSSVSVQCCKENFCNSVKDPPAEDKTPNGVQCYSCNTLDGAKCSPDEIVKAQCYGDLTSCLEVAGTSTKDGRSIPMVIKGCASPSICDSLVLPLLQKMGFVTVKCCNQSLCNNQFSESGFKESGYLPIGNDSPGTGIQHTSGDAHGGNYRRYRHSDIKTGPHTNHQHGSGSYNYDGYSESNDPKMSPGNSNDEGIKGGSWNSNSGYPKPFPNEFSNTDAIYNPSITESDLYQGNSDNDMSVKNPNSVYGSNSFSHGDQNLGDSGSIPGVPSTTPDFTGNADNNVVPNSYYPNNLNNPNNNDLSGFESGGFTEIVYVDMGEDNDQSPTVASDIVSIGYGSVNNSGTANNPNTVLLANRNETSEYSSNVTNTGSNVNGNISNIHNFTSPGGSGYGGEGGSNYSNSSTNYSSSVPDVPPTMPDLTSYVDSNIVPNSYDDNDTNNTNNEFDYNWPEGFTEIVYSEIDWNNDQSGSPTVASEIVVTNSYDSVGNSGNGNSTNSDTVLLGKNNETSGYSTNMTHSSSNVNVYGNNSNTHNFTSPGGAGHGGEGGSNSGSYTNNNSSSLPEVPPTMPDFPSYVDSNIVSSSYNVNNMNNPNNNDSDYYETEGFTEIVYSEMDWNNGQSGSPTVASDIVDSVGNSENSNSAYNPNNILLGHSNETTEYSSDMTHTGSIVNNGKVQNQTLTNQKIYNSDIKQHMSGQGIDFYNTNIANNNGSGNYISSSGNSPTGSGNNPNVSTSGSSSFGGYTNTPGGNGSSPTSTNSGYSTGLANEWNHNNISSHPNMAVPVGYANIPGSNYSSSSYGSSGNGTGLADQWINSNNASHNMIAPVGYSNNSGNNNSATSYTGVGTGTPNQLGYDNSSNHNMIVPGGYAVPGSNGSSTYGNGTGMTHGGNNTYISNPNVTVPGGYVNVSGGNGSSTSYVSSGNGTGMIHGGSNSHSSNITVPGGYANVPGSNGSSTSYTNYANGTGMTHGGNNSHSSNPNITVPGGYVNVPGGNGSSTSYTSSGNGTGMIHGGNNSHSSNITVPGGYANVPGANDSSISYTSSGNGTVMTSGGSNSNSSNSNMTVPGGYANIPGSNSNSSNTVMPGGGYGNTNGSYPSSGSGNETAWIYSSNYNPNMNPNNMPPGSPNSNGFSWPTGFNWPPNITNGEYVNGPVFGNGYNSYAVPPDGNNNAVGSGGPSDGHGLNGSVVGNGNYSGTIFAESGDPNELVPGRSTNDSTIAGAGNSTEGGSGSASGSSTALRTKSGSFVIFSAIVLLVLT</sequence>
<dbReference type="InterPro" id="IPR045860">
    <property type="entry name" value="Snake_toxin-like_sf"/>
</dbReference>
<feature type="region of interest" description="Disordered" evidence="12">
    <location>
        <begin position="586"/>
        <end position="612"/>
    </location>
</feature>
<feature type="region of interest" description="Disordered" evidence="12">
    <location>
        <begin position="914"/>
        <end position="964"/>
    </location>
</feature>
<dbReference type="SMART" id="SM00134">
    <property type="entry name" value="LU"/>
    <property type="match status" value="3"/>
</dbReference>
<evidence type="ECO:0000313" key="16">
    <source>
        <dbReference type="Proteomes" id="UP000824782"/>
    </source>
</evidence>
<comment type="caution">
    <text evidence="15">The sequence shown here is derived from an EMBL/GenBank/DDBJ whole genome shotgun (WGS) entry which is preliminary data.</text>
</comment>
<feature type="domain" description="UPAR/Ly6" evidence="14">
    <location>
        <begin position="229"/>
        <end position="322"/>
    </location>
</feature>
<organism evidence="15 16">
    <name type="scientific">Engystomops pustulosus</name>
    <name type="common">Tungara frog</name>
    <name type="synonym">Physalaemus pustulosus</name>
    <dbReference type="NCBI Taxonomy" id="76066"/>
    <lineage>
        <taxon>Eukaryota</taxon>
        <taxon>Metazoa</taxon>
        <taxon>Chordata</taxon>
        <taxon>Craniata</taxon>
        <taxon>Vertebrata</taxon>
        <taxon>Euteleostomi</taxon>
        <taxon>Amphibia</taxon>
        <taxon>Batrachia</taxon>
        <taxon>Anura</taxon>
        <taxon>Neobatrachia</taxon>
        <taxon>Hyloidea</taxon>
        <taxon>Leptodactylidae</taxon>
        <taxon>Leiuperinae</taxon>
        <taxon>Engystomops</taxon>
    </lineage>
</organism>
<dbReference type="InterPro" id="IPR018363">
    <property type="entry name" value="CD59_antigen_CS"/>
</dbReference>
<evidence type="ECO:0000256" key="3">
    <source>
        <dbReference type="ARBA" id="ARBA00022475"/>
    </source>
</evidence>
<feature type="compositionally biased region" description="Low complexity" evidence="12">
    <location>
        <begin position="1248"/>
        <end position="1265"/>
    </location>
</feature>
<comment type="subcellular location">
    <subcellularLocation>
        <location evidence="1">Cell membrane</location>
        <topology evidence="1">Lipid-anchor</topology>
        <topology evidence="1">GPI-anchor</topology>
    </subcellularLocation>
</comment>
<evidence type="ECO:0000259" key="14">
    <source>
        <dbReference type="SMART" id="SM00134"/>
    </source>
</evidence>
<evidence type="ECO:0000256" key="2">
    <source>
        <dbReference type="ARBA" id="ARBA00019778"/>
    </source>
</evidence>
<feature type="compositionally biased region" description="Polar residues" evidence="12">
    <location>
        <begin position="360"/>
        <end position="371"/>
    </location>
</feature>